<sequence length="52" mass="5939">MNLIFEKQLKEIAKKTRISEAEIIRQAIDVHITSIPVSQTNLAANGSRERIY</sequence>
<gene>
    <name evidence="2" type="ORF">ACE1CC_02755</name>
</gene>
<keyword evidence="3" id="KW-1185">Reference proteome</keyword>
<evidence type="ECO:0000259" key="1">
    <source>
        <dbReference type="Pfam" id="PF12651"/>
    </source>
</evidence>
<protein>
    <submittedName>
        <fullName evidence="2">Ribbon-helix-helix domain-containing protein</fullName>
    </submittedName>
</protein>
<reference evidence="2 3" key="1">
    <citation type="submission" date="2024-09" db="EMBL/GenBank/DDBJ databases">
        <title>Floridaenema gen nov. (Aerosakkonemataceae, Aerosakkonematales ord. nov., Cyanobacteria) from benthic tropical and subtropical fresh waters, with the description of four new species.</title>
        <authorList>
            <person name="Moretto J.A."/>
            <person name="Berthold D.E."/>
            <person name="Lefler F.W."/>
            <person name="Huang I.-S."/>
            <person name="Laughinghouse H. IV."/>
        </authorList>
    </citation>
    <scope>NUCLEOTIDE SEQUENCE [LARGE SCALE GENOMIC DNA]</scope>
    <source>
        <strain evidence="2 3">BLCC-F46</strain>
    </source>
</reference>
<comment type="caution">
    <text evidence="2">The sequence shown here is derived from an EMBL/GenBank/DDBJ whole genome shotgun (WGS) entry which is preliminary data.</text>
</comment>
<proteinExistence type="predicted"/>
<feature type="domain" description="Predicted DNA-binding protein ribbon-helix-helix" evidence="1">
    <location>
        <begin position="7"/>
        <end position="29"/>
    </location>
</feature>
<dbReference type="Proteomes" id="UP001576774">
    <property type="component" value="Unassembled WGS sequence"/>
</dbReference>
<dbReference type="Pfam" id="PF12651">
    <property type="entry name" value="RHH_3"/>
    <property type="match status" value="1"/>
</dbReference>
<dbReference type="InterPro" id="IPR038733">
    <property type="entry name" value="Predicted_DNA_bind_prot_RHH"/>
</dbReference>
<dbReference type="RefSeq" id="WP_413268944.1">
    <property type="nucleotide sequence ID" value="NZ_JBHFNQ010000025.1"/>
</dbReference>
<accession>A0ABV4WZ46</accession>
<organism evidence="2 3">
    <name type="scientific">Floridaenema aerugineum BLCC-F46</name>
    <dbReference type="NCBI Taxonomy" id="3153654"/>
    <lineage>
        <taxon>Bacteria</taxon>
        <taxon>Bacillati</taxon>
        <taxon>Cyanobacteriota</taxon>
        <taxon>Cyanophyceae</taxon>
        <taxon>Oscillatoriophycideae</taxon>
        <taxon>Aerosakkonematales</taxon>
        <taxon>Aerosakkonemataceae</taxon>
        <taxon>Floridanema</taxon>
        <taxon>Floridanema aerugineum</taxon>
    </lineage>
</organism>
<evidence type="ECO:0000313" key="2">
    <source>
        <dbReference type="EMBL" id="MFB2875791.1"/>
    </source>
</evidence>
<name>A0ABV4WZ46_9CYAN</name>
<dbReference type="EMBL" id="JBHFNQ010000025">
    <property type="protein sequence ID" value="MFB2875791.1"/>
    <property type="molecule type" value="Genomic_DNA"/>
</dbReference>
<evidence type="ECO:0000313" key="3">
    <source>
        <dbReference type="Proteomes" id="UP001576774"/>
    </source>
</evidence>